<dbReference type="AlphaFoldDB" id="E9HVE7"/>
<feature type="compositionally biased region" description="Polar residues" evidence="1">
    <location>
        <begin position="295"/>
        <end position="309"/>
    </location>
</feature>
<evidence type="ECO:0000256" key="1">
    <source>
        <dbReference type="SAM" id="MobiDB-lite"/>
    </source>
</evidence>
<evidence type="ECO:0000313" key="3">
    <source>
        <dbReference type="Proteomes" id="UP000000305"/>
    </source>
</evidence>
<protein>
    <submittedName>
        <fullName evidence="2">Uncharacterized protein</fullName>
    </submittedName>
</protein>
<dbReference type="HOGENOM" id="CLU_724156_0_0_1"/>
<reference evidence="2 3" key="1">
    <citation type="journal article" date="2011" name="Science">
        <title>The ecoresponsive genome of Daphnia pulex.</title>
        <authorList>
            <person name="Colbourne J.K."/>
            <person name="Pfrender M.E."/>
            <person name="Gilbert D."/>
            <person name="Thomas W.K."/>
            <person name="Tucker A."/>
            <person name="Oakley T.H."/>
            <person name="Tokishita S."/>
            <person name="Aerts A."/>
            <person name="Arnold G.J."/>
            <person name="Basu M.K."/>
            <person name="Bauer D.J."/>
            <person name="Caceres C.E."/>
            <person name="Carmel L."/>
            <person name="Casola C."/>
            <person name="Choi J.H."/>
            <person name="Detter J.C."/>
            <person name="Dong Q."/>
            <person name="Dusheyko S."/>
            <person name="Eads B.D."/>
            <person name="Frohlich T."/>
            <person name="Geiler-Samerotte K.A."/>
            <person name="Gerlach D."/>
            <person name="Hatcher P."/>
            <person name="Jogdeo S."/>
            <person name="Krijgsveld J."/>
            <person name="Kriventseva E.V."/>
            <person name="Kultz D."/>
            <person name="Laforsch C."/>
            <person name="Lindquist E."/>
            <person name="Lopez J."/>
            <person name="Manak J.R."/>
            <person name="Muller J."/>
            <person name="Pangilinan J."/>
            <person name="Patwardhan R.P."/>
            <person name="Pitluck S."/>
            <person name="Pritham E.J."/>
            <person name="Rechtsteiner A."/>
            <person name="Rho M."/>
            <person name="Rogozin I.B."/>
            <person name="Sakarya O."/>
            <person name="Salamov A."/>
            <person name="Schaack S."/>
            <person name="Shapiro H."/>
            <person name="Shiga Y."/>
            <person name="Skalitzky C."/>
            <person name="Smith Z."/>
            <person name="Souvorov A."/>
            <person name="Sung W."/>
            <person name="Tang Z."/>
            <person name="Tsuchiya D."/>
            <person name="Tu H."/>
            <person name="Vos H."/>
            <person name="Wang M."/>
            <person name="Wolf Y.I."/>
            <person name="Yamagata H."/>
            <person name="Yamada T."/>
            <person name="Ye Y."/>
            <person name="Shaw J.R."/>
            <person name="Andrews J."/>
            <person name="Crease T.J."/>
            <person name="Tang H."/>
            <person name="Lucas S.M."/>
            <person name="Robertson H.M."/>
            <person name="Bork P."/>
            <person name="Koonin E.V."/>
            <person name="Zdobnov E.M."/>
            <person name="Grigoriev I.V."/>
            <person name="Lynch M."/>
            <person name="Boore J.L."/>
        </authorList>
    </citation>
    <scope>NUCLEOTIDE SEQUENCE [LARGE SCALE GENOMIC DNA]</scope>
</reference>
<name>E9HVE7_DAPPU</name>
<accession>E9HVE7</accession>
<gene>
    <name evidence="2" type="ORF">DAPPUDRAFT_118323</name>
</gene>
<feature type="region of interest" description="Disordered" evidence="1">
    <location>
        <begin position="283"/>
        <end position="309"/>
    </location>
</feature>
<dbReference type="Proteomes" id="UP000000305">
    <property type="component" value="Unassembled WGS sequence"/>
</dbReference>
<evidence type="ECO:0000313" key="2">
    <source>
        <dbReference type="EMBL" id="EFX64284.1"/>
    </source>
</evidence>
<dbReference type="PhylomeDB" id="E9HVE7"/>
<dbReference type="EMBL" id="GL732850">
    <property type="protein sequence ID" value="EFX64284.1"/>
    <property type="molecule type" value="Genomic_DNA"/>
</dbReference>
<dbReference type="InParanoid" id="E9HVE7"/>
<dbReference type="KEGG" id="dpx:DAPPUDRAFT_118323"/>
<organism evidence="2 3">
    <name type="scientific">Daphnia pulex</name>
    <name type="common">Water flea</name>
    <dbReference type="NCBI Taxonomy" id="6669"/>
    <lineage>
        <taxon>Eukaryota</taxon>
        <taxon>Metazoa</taxon>
        <taxon>Ecdysozoa</taxon>
        <taxon>Arthropoda</taxon>
        <taxon>Crustacea</taxon>
        <taxon>Branchiopoda</taxon>
        <taxon>Diplostraca</taxon>
        <taxon>Cladocera</taxon>
        <taxon>Anomopoda</taxon>
        <taxon>Daphniidae</taxon>
        <taxon>Daphnia</taxon>
    </lineage>
</organism>
<sequence>MRTALGLPGNELLLKLLKECLISQVKESRITWNVVVAFSDPNFDSSYSLTMGFPFLDLLLDDENGMRKLKALQYLGEAMRFVALFRTVFLDEITLEEANRMSIAQGLEKITEIILQKTILMDRGHPVASLDHVMHLFDGFNMCGINSVNWITRRRKLSWIISSDNNTTLPLAESLAMTAVLGSAGNTIVEDLSFETISEFIFKDMDPGEASLAWQPSSIPTQLQKLILADSEKNRSLAEIILILISTITHLHSNAEPLIISKVQKYYIPDVLDELIIVGPRNPKPTSHVERHTRSSQSSFETGISSSRDNMFGGRIPECWTTILPEHLAQLTSQKLRVDTQPGGVLETFLQMVNIVFACQPVPVNLSPDKSKVQNGTEFLLS</sequence>
<proteinExistence type="predicted"/>
<keyword evidence="3" id="KW-1185">Reference proteome</keyword>